<evidence type="ECO:0000313" key="6">
    <source>
        <dbReference type="Proteomes" id="UP000221165"/>
    </source>
</evidence>
<dbReference type="EMBL" id="MIGC01003393">
    <property type="protein sequence ID" value="PHJ19516.1"/>
    <property type="molecule type" value="Genomic_DNA"/>
</dbReference>
<dbReference type="Proteomes" id="UP000221165">
    <property type="component" value="Unassembled WGS sequence"/>
</dbReference>
<keyword evidence="2 5" id="KW-0689">Ribosomal protein</keyword>
<dbReference type="GO" id="GO:1990904">
    <property type="term" value="C:ribonucleoprotein complex"/>
    <property type="evidence" value="ECO:0007669"/>
    <property type="project" value="UniProtKB-KW"/>
</dbReference>
<dbReference type="Pfam" id="PF01778">
    <property type="entry name" value="Ribosomal_L28e"/>
    <property type="match status" value="1"/>
</dbReference>
<dbReference type="InterPro" id="IPR029004">
    <property type="entry name" value="Ribosomal_eL28/Mak16"/>
</dbReference>
<protein>
    <submittedName>
        <fullName evidence="5">60s ribosomal protein</fullName>
    </submittedName>
</protein>
<dbReference type="GO" id="GO:0005840">
    <property type="term" value="C:ribosome"/>
    <property type="evidence" value="ECO:0007669"/>
    <property type="project" value="UniProtKB-KW"/>
</dbReference>
<reference evidence="5 6" key="1">
    <citation type="journal article" date="2017" name="Int. J. Parasitol.">
        <title>The genome of the protozoan parasite Cystoisospora suis and a reverse vaccinology approach to identify vaccine candidates.</title>
        <authorList>
            <person name="Palmieri N."/>
            <person name="Shrestha A."/>
            <person name="Ruttkowski B."/>
            <person name="Beck T."/>
            <person name="Vogl C."/>
            <person name="Tomley F."/>
            <person name="Blake D.P."/>
            <person name="Joachim A."/>
        </authorList>
    </citation>
    <scope>NUCLEOTIDE SEQUENCE [LARGE SCALE GENOMIC DNA]</scope>
    <source>
        <strain evidence="5 6">Wien I</strain>
    </source>
</reference>
<gene>
    <name evidence="5" type="ORF">CSUI_006651</name>
</gene>
<sequence length="129" mass="14805">MVSSELLWQCVRRNHCFIRKFNGITLSAEPMNLTNKNTLKFSGIAHNQPLGLNRTGENFSGVALVTKQKRGRKLRKPRKVTQVRKFTKSKKEIPKLLKVVAAYRPDLLKTVNKKMKKLIRTGNSSNKKE</sequence>
<dbReference type="InterPro" id="IPR002672">
    <property type="entry name" value="Ribosomal_eL28"/>
</dbReference>
<comment type="similarity">
    <text evidence="1">Belongs to the eukaryotic ribosomal protein eL28 family.</text>
</comment>
<keyword evidence="3" id="KW-0687">Ribonucleoprotein</keyword>
<dbReference type="GO" id="GO:0003735">
    <property type="term" value="F:structural constituent of ribosome"/>
    <property type="evidence" value="ECO:0007669"/>
    <property type="project" value="InterPro"/>
</dbReference>
<dbReference type="VEuPathDB" id="ToxoDB:CSUI_006651"/>
<organism evidence="5 6">
    <name type="scientific">Cystoisospora suis</name>
    <dbReference type="NCBI Taxonomy" id="483139"/>
    <lineage>
        <taxon>Eukaryota</taxon>
        <taxon>Sar</taxon>
        <taxon>Alveolata</taxon>
        <taxon>Apicomplexa</taxon>
        <taxon>Conoidasida</taxon>
        <taxon>Coccidia</taxon>
        <taxon>Eucoccidiorida</taxon>
        <taxon>Eimeriorina</taxon>
        <taxon>Sarcocystidae</taxon>
        <taxon>Cystoisospora</taxon>
    </lineage>
</organism>
<evidence type="ECO:0000256" key="3">
    <source>
        <dbReference type="ARBA" id="ARBA00023274"/>
    </source>
</evidence>
<evidence type="ECO:0000313" key="5">
    <source>
        <dbReference type="EMBL" id="PHJ19516.1"/>
    </source>
</evidence>
<dbReference type="OrthoDB" id="338850at2759"/>
<keyword evidence="6" id="KW-1185">Reference proteome</keyword>
<feature type="domain" description="Ribosomal eL28/Mak16" evidence="4">
    <location>
        <begin position="6"/>
        <end position="120"/>
    </location>
</feature>
<dbReference type="GO" id="GO:0006412">
    <property type="term" value="P:translation"/>
    <property type="evidence" value="ECO:0007669"/>
    <property type="project" value="InterPro"/>
</dbReference>
<dbReference type="PANTHER" id="PTHR10544">
    <property type="entry name" value="60S RIBOSOMAL PROTEIN L28"/>
    <property type="match status" value="1"/>
</dbReference>
<dbReference type="AlphaFoldDB" id="A0A2C6KTR5"/>
<proteinExistence type="inferred from homology"/>
<evidence type="ECO:0000259" key="4">
    <source>
        <dbReference type="Pfam" id="PF01778"/>
    </source>
</evidence>
<name>A0A2C6KTR5_9APIC</name>
<comment type="caution">
    <text evidence="5">The sequence shown here is derived from an EMBL/GenBank/DDBJ whole genome shotgun (WGS) entry which is preliminary data.</text>
</comment>
<dbReference type="Gene3D" id="3.30.390.110">
    <property type="match status" value="1"/>
</dbReference>
<dbReference type="GeneID" id="94430016"/>
<accession>A0A2C6KTR5</accession>
<evidence type="ECO:0000256" key="2">
    <source>
        <dbReference type="ARBA" id="ARBA00022980"/>
    </source>
</evidence>
<dbReference type="RefSeq" id="XP_067921215.1">
    <property type="nucleotide sequence ID" value="XM_068066805.1"/>
</dbReference>
<evidence type="ECO:0000256" key="1">
    <source>
        <dbReference type="ARBA" id="ARBA00007926"/>
    </source>
</evidence>